<evidence type="ECO:0000313" key="2">
    <source>
        <dbReference type="EMBL" id="GGA72985.1"/>
    </source>
</evidence>
<organism evidence="2 3">
    <name type="scientific">Nitratireductor aestuarii</name>
    <dbReference type="NCBI Taxonomy" id="1735103"/>
    <lineage>
        <taxon>Bacteria</taxon>
        <taxon>Pseudomonadati</taxon>
        <taxon>Pseudomonadota</taxon>
        <taxon>Alphaproteobacteria</taxon>
        <taxon>Hyphomicrobiales</taxon>
        <taxon>Phyllobacteriaceae</taxon>
        <taxon>Nitratireductor</taxon>
    </lineage>
</organism>
<protein>
    <recommendedName>
        <fullName evidence="1">SHOCT domain-containing protein</fullName>
    </recommendedName>
</protein>
<reference evidence="2" key="2">
    <citation type="submission" date="2020-09" db="EMBL/GenBank/DDBJ databases">
        <authorList>
            <person name="Sun Q."/>
            <person name="Zhou Y."/>
        </authorList>
    </citation>
    <scope>NUCLEOTIDE SEQUENCE</scope>
    <source>
        <strain evidence="2">CGMCC 1.15320</strain>
    </source>
</reference>
<accession>A0A916RW55</accession>
<evidence type="ECO:0000313" key="3">
    <source>
        <dbReference type="Proteomes" id="UP000636264"/>
    </source>
</evidence>
<sequence length="88" mass="10028">MFPVGAIGVLIWYCKAGTDTTHSPEEMHGFRRQDAFAYSTKEIHSSVARTHNSLTRDAVEMLERLSKLKEDGAITADEYESQKRRLLQ</sequence>
<reference evidence="2" key="1">
    <citation type="journal article" date="2014" name="Int. J. Syst. Evol. Microbiol.">
        <title>Complete genome sequence of Corynebacterium casei LMG S-19264T (=DSM 44701T), isolated from a smear-ripened cheese.</title>
        <authorList>
            <consortium name="US DOE Joint Genome Institute (JGI-PGF)"/>
            <person name="Walter F."/>
            <person name="Albersmeier A."/>
            <person name="Kalinowski J."/>
            <person name="Ruckert C."/>
        </authorList>
    </citation>
    <scope>NUCLEOTIDE SEQUENCE</scope>
    <source>
        <strain evidence="2">CGMCC 1.15320</strain>
    </source>
</reference>
<dbReference type="EMBL" id="BMIF01000009">
    <property type="protein sequence ID" value="GGA72985.1"/>
    <property type="molecule type" value="Genomic_DNA"/>
</dbReference>
<dbReference type="InterPro" id="IPR018649">
    <property type="entry name" value="SHOCT"/>
</dbReference>
<feature type="domain" description="SHOCT" evidence="1">
    <location>
        <begin position="62"/>
        <end position="87"/>
    </location>
</feature>
<dbReference type="Proteomes" id="UP000636264">
    <property type="component" value="Unassembled WGS sequence"/>
</dbReference>
<keyword evidence="3" id="KW-1185">Reference proteome</keyword>
<dbReference type="AlphaFoldDB" id="A0A916RW55"/>
<comment type="caution">
    <text evidence="2">The sequence shown here is derived from an EMBL/GenBank/DDBJ whole genome shotgun (WGS) entry which is preliminary data.</text>
</comment>
<proteinExistence type="predicted"/>
<evidence type="ECO:0000259" key="1">
    <source>
        <dbReference type="Pfam" id="PF09851"/>
    </source>
</evidence>
<name>A0A916RW55_9HYPH</name>
<gene>
    <name evidence="2" type="ORF">GCM10011385_28570</name>
</gene>
<dbReference type="Pfam" id="PF09851">
    <property type="entry name" value="SHOCT"/>
    <property type="match status" value="1"/>
</dbReference>